<evidence type="ECO:0000256" key="4">
    <source>
        <dbReference type="ARBA" id="ARBA00022723"/>
    </source>
</evidence>
<dbReference type="Pfam" id="PF09827">
    <property type="entry name" value="CRISPR_Cas2"/>
    <property type="match status" value="1"/>
</dbReference>
<comment type="cofactor">
    <cofactor evidence="1 9">
        <name>Mg(2+)</name>
        <dbReference type="ChEBI" id="CHEBI:18420"/>
    </cofactor>
</comment>
<feature type="binding site" evidence="9">
    <location>
        <position position="8"/>
    </location>
    <ligand>
        <name>Mg(2+)</name>
        <dbReference type="ChEBI" id="CHEBI:18420"/>
        <note>catalytic</note>
    </ligand>
</feature>
<dbReference type="PANTHER" id="PTHR34405">
    <property type="entry name" value="CRISPR-ASSOCIATED ENDORIBONUCLEASE CAS2"/>
    <property type="match status" value="1"/>
</dbReference>
<dbReference type="AlphaFoldDB" id="A0AAN4RLS5"/>
<evidence type="ECO:0000256" key="3">
    <source>
        <dbReference type="ARBA" id="ARBA00022722"/>
    </source>
</evidence>
<keyword evidence="3 9" id="KW-0540">Nuclease</keyword>
<dbReference type="CDD" id="cd09725">
    <property type="entry name" value="Cas2_I_II_III"/>
    <property type="match status" value="1"/>
</dbReference>
<keyword evidence="7 9" id="KW-0460">Magnesium</keyword>
<dbReference type="InterPro" id="IPR019199">
    <property type="entry name" value="Virulence_VapD/CRISPR_Cas2"/>
</dbReference>
<dbReference type="GO" id="GO:0051607">
    <property type="term" value="P:defense response to virus"/>
    <property type="evidence" value="ECO:0007669"/>
    <property type="project" value="UniProtKB-UniRule"/>
</dbReference>
<dbReference type="Proteomes" id="UP000886597">
    <property type="component" value="Unassembled WGS sequence"/>
</dbReference>
<keyword evidence="8 9" id="KW-0051">Antiviral defense</keyword>
<dbReference type="GO" id="GO:0016787">
    <property type="term" value="F:hydrolase activity"/>
    <property type="evidence" value="ECO:0007669"/>
    <property type="project" value="UniProtKB-KW"/>
</dbReference>
<dbReference type="PANTHER" id="PTHR34405:SF3">
    <property type="entry name" value="CRISPR-ASSOCIATED ENDORIBONUCLEASE CAS2 3"/>
    <property type="match status" value="1"/>
</dbReference>
<dbReference type="EC" id="3.1.-.-" evidence="9"/>
<evidence type="ECO:0000256" key="5">
    <source>
        <dbReference type="ARBA" id="ARBA00022759"/>
    </source>
</evidence>
<dbReference type="RefSeq" id="WP_124007011.1">
    <property type="nucleotide sequence ID" value="NZ_BJYN01000048.1"/>
</dbReference>
<evidence type="ECO:0000256" key="10">
    <source>
        <dbReference type="PIRNR" id="PIRNR032582"/>
    </source>
</evidence>
<protein>
    <recommendedName>
        <fullName evidence="9">CRISPR-associated endoribonuclease Cas2</fullName>
        <ecNumber evidence="9">3.1.-.-</ecNumber>
    </recommendedName>
</protein>
<evidence type="ECO:0000256" key="1">
    <source>
        <dbReference type="ARBA" id="ARBA00001946"/>
    </source>
</evidence>
<dbReference type="GO" id="GO:0043571">
    <property type="term" value="P:maintenance of CRISPR repeat elements"/>
    <property type="evidence" value="ECO:0007669"/>
    <property type="project" value="UniProtKB-UniRule"/>
</dbReference>
<keyword evidence="6 9" id="KW-0378">Hydrolase</keyword>
<evidence type="ECO:0000256" key="7">
    <source>
        <dbReference type="ARBA" id="ARBA00022842"/>
    </source>
</evidence>
<proteinExistence type="inferred from homology"/>
<evidence type="ECO:0000313" key="14">
    <source>
        <dbReference type="Proteomes" id="UP000886607"/>
    </source>
</evidence>
<keyword evidence="14" id="KW-1185">Reference proteome</keyword>
<dbReference type="Proteomes" id="UP000886607">
    <property type="component" value="Unassembled WGS sequence"/>
</dbReference>
<dbReference type="EMBL" id="BKBO01000013">
    <property type="protein sequence ID" value="GEQ49204.1"/>
    <property type="molecule type" value="Genomic_DNA"/>
</dbReference>
<evidence type="ECO:0000313" key="12">
    <source>
        <dbReference type="EMBL" id="GEQ54345.1"/>
    </source>
</evidence>
<gene>
    <name evidence="9" type="primary">cas2</name>
    <name evidence="11" type="ORF">TK11N_10560</name>
    <name evidence="12" type="ORF">TK2N_11890</name>
</gene>
<comment type="subunit">
    <text evidence="9">Homodimer, forms a heterotetramer with a Cas1 homodimer.</text>
</comment>
<reference evidence="12" key="1">
    <citation type="submission" date="2019-08" db="EMBL/GenBank/DDBJ databases">
        <authorList>
            <person name="Ishikawa M."/>
            <person name="Suzuki T."/>
            <person name="Matsutani M."/>
        </authorList>
    </citation>
    <scope>NUCLEOTIDE SEQUENCE</scope>
    <source>
        <strain evidence="12">7C1</strain>
        <strain evidence="11">8C4</strain>
    </source>
</reference>
<dbReference type="InterPro" id="IPR021127">
    <property type="entry name" value="CRISPR_associated_Cas2"/>
</dbReference>
<comment type="caution">
    <text evidence="12">The sequence shown here is derived from an EMBL/GenBank/DDBJ whole genome shotgun (WGS) entry which is preliminary data.</text>
</comment>
<comment type="function">
    <text evidence="9">CRISPR (clustered regularly interspaced short palindromic repeat), is an adaptive immune system that provides protection against mobile genetic elements (viruses, transposable elements and conjugative plasmids). CRISPR clusters contain sequences complementary to antecedent mobile elements and target invading nucleic acids. CRISPR clusters are transcribed and processed into CRISPR RNA (crRNA). Functions as a ssRNA-specific endoribonuclease. Involved in the integration of spacer DNA into the CRISPR cassette.</text>
</comment>
<dbReference type="GO" id="GO:0004521">
    <property type="term" value="F:RNA endonuclease activity"/>
    <property type="evidence" value="ECO:0007669"/>
    <property type="project" value="UniProtKB-UniRule"/>
</dbReference>
<reference evidence="12" key="2">
    <citation type="journal article" date="2020" name="Int. Dairy J.">
        <title>Lactic acid bacterial diversity in Brie cheese focusing on salt concentration and pH of isolation medium and characterisation of halophilic and alkaliphilic lactic acid bacterial isolates.</title>
        <authorList>
            <person name="Unno R."/>
            <person name="Matsutani M."/>
            <person name="Suzuki T."/>
            <person name="Kodama K."/>
            <person name="Matsushita H."/>
            <person name="Yamasato K."/>
            <person name="Koizumi Y."/>
            <person name="Ishikawa M."/>
        </authorList>
    </citation>
    <scope>NUCLEOTIDE SEQUENCE</scope>
    <source>
        <strain evidence="12">7C1</strain>
        <strain evidence="11">8C4</strain>
    </source>
</reference>
<keyword evidence="5 9" id="KW-0255">Endonuclease</keyword>
<keyword evidence="4 9" id="KW-0479">Metal-binding</keyword>
<name>A0AAN4RLS5_9ENTE</name>
<dbReference type="NCBIfam" id="TIGR01573">
    <property type="entry name" value="cas2"/>
    <property type="match status" value="1"/>
</dbReference>
<evidence type="ECO:0000256" key="2">
    <source>
        <dbReference type="ARBA" id="ARBA00009959"/>
    </source>
</evidence>
<dbReference type="KEGG" id="tkr:C7K43_11810"/>
<evidence type="ECO:0000313" key="13">
    <source>
        <dbReference type="Proteomes" id="UP000886597"/>
    </source>
</evidence>
<dbReference type="GO" id="GO:0046872">
    <property type="term" value="F:metal ion binding"/>
    <property type="evidence" value="ECO:0007669"/>
    <property type="project" value="UniProtKB-UniRule"/>
</dbReference>
<dbReference type="GeneID" id="69986633"/>
<dbReference type="EMBL" id="BKBQ01000015">
    <property type="protein sequence ID" value="GEQ54345.1"/>
    <property type="molecule type" value="Genomic_DNA"/>
</dbReference>
<comment type="similarity">
    <text evidence="2 9 10">Belongs to the CRISPR-associated endoribonuclease Cas2 protein family.</text>
</comment>
<accession>A0AAN4RLS5</accession>
<evidence type="ECO:0000256" key="6">
    <source>
        <dbReference type="ARBA" id="ARBA00022801"/>
    </source>
</evidence>
<dbReference type="PIRSF" id="PIRSF032582">
    <property type="entry name" value="Cas2"/>
    <property type="match status" value="1"/>
</dbReference>
<evidence type="ECO:0000313" key="11">
    <source>
        <dbReference type="EMBL" id="GEQ49204.1"/>
    </source>
</evidence>
<dbReference type="Gene3D" id="3.30.70.240">
    <property type="match status" value="1"/>
</dbReference>
<dbReference type="SUPFAM" id="SSF143430">
    <property type="entry name" value="TTP0101/SSO1404-like"/>
    <property type="match status" value="1"/>
</dbReference>
<sequence length="97" mass="11220">MMILVTYDVNTETKQGRKRLRHVANLCVDYGQRVQNSVFECSVVPAEFVELKGKLADIINPELDSIRFYLLGKNWQNRVEQMGNNDSYDPDKDVLLL</sequence>
<dbReference type="HAMAP" id="MF_01471">
    <property type="entry name" value="Cas2"/>
    <property type="match status" value="1"/>
</dbReference>
<organism evidence="12 13">
    <name type="scientific">Tetragenococcus koreensis</name>
    <dbReference type="NCBI Taxonomy" id="290335"/>
    <lineage>
        <taxon>Bacteria</taxon>
        <taxon>Bacillati</taxon>
        <taxon>Bacillota</taxon>
        <taxon>Bacilli</taxon>
        <taxon>Lactobacillales</taxon>
        <taxon>Enterococcaceae</taxon>
        <taxon>Tetragenococcus</taxon>
    </lineage>
</organism>
<evidence type="ECO:0000256" key="9">
    <source>
        <dbReference type="HAMAP-Rule" id="MF_01471"/>
    </source>
</evidence>
<evidence type="ECO:0000256" key="8">
    <source>
        <dbReference type="ARBA" id="ARBA00023118"/>
    </source>
</evidence>